<dbReference type="InterPro" id="IPR054289">
    <property type="entry name" value="DUF7025"/>
</dbReference>
<dbReference type="PANTHER" id="PTHR46411:SF3">
    <property type="entry name" value="AAA+ ATPASE DOMAIN-CONTAINING PROTEIN"/>
    <property type="match status" value="1"/>
</dbReference>
<comment type="caution">
    <text evidence="2">The sequence shown here is derived from an EMBL/GenBank/DDBJ whole genome shotgun (WGS) entry which is preliminary data.</text>
</comment>
<gene>
    <name evidence="2" type="ORF">CVT26_000083</name>
</gene>
<evidence type="ECO:0000259" key="1">
    <source>
        <dbReference type="SMART" id="SM00382"/>
    </source>
</evidence>
<dbReference type="PANTHER" id="PTHR46411">
    <property type="entry name" value="FAMILY ATPASE, PUTATIVE-RELATED"/>
    <property type="match status" value="1"/>
</dbReference>
<evidence type="ECO:0000313" key="3">
    <source>
        <dbReference type="Proteomes" id="UP000284706"/>
    </source>
</evidence>
<dbReference type="EMBL" id="NHYE01005653">
    <property type="protein sequence ID" value="PPQ65431.1"/>
    <property type="molecule type" value="Genomic_DNA"/>
</dbReference>
<dbReference type="SUPFAM" id="SSF52540">
    <property type="entry name" value="P-loop containing nucleoside triphosphate hydrolases"/>
    <property type="match status" value="1"/>
</dbReference>
<dbReference type="CDD" id="cd19481">
    <property type="entry name" value="RecA-like_protease"/>
    <property type="match status" value="1"/>
</dbReference>
<dbReference type="STRING" id="231916.A0A409VGR2"/>
<dbReference type="OrthoDB" id="10042665at2759"/>
<dbReference type="Gene3D" id="3.40.50.300">
    <property type="entry name" value="P-loop containing nucleotide triphosphate hydrolases"/>
    <property type="match status" value="1"/>
</dbReference>
<dbReference type="Proteomes" id="UP000284706">
    <property type="component" value="Unassembled WGS sequence"/>
</dbReference>
<sequence>MDMGDDTWDYSGIDHNDQAVVLPSDHDTLQITSGESTPSKSHFYYSLLYLIPVAAPEQGTRIQFKRLDKIYDPSSNTWNVSDTTQIPVKKREGRYDPYADYAFIVRRKVLPPTNPFQPPKYVFKVFIWSRWLRSALKEATKDSSIWWDTQPLKLDPQTLLAYLPRIKEHLTVICPGISLDIESEETQISAQHLQLLINYLETDYDSTLTKIKNLLDHQEMTWDLLWAIFLPGTTVISTCAIMSEKRAYRLRSIRAGTSARTRCPCWKLKCEYIEANSSDSGDRTFGWAESTLEIEEFSGREKINQLWAYPVQWDPQPEKLQEDLTSRGLKWARVPAIHHMHTSGRAADPWNEKRYYVQGRIMIDHDSFTSSNNQNVPYLQEIVKFALDGDTLSSPEGEGSNKLIYASPILYGFDLTNKHWLQFNVQDVSEIKWNDDIFKNLAIEPDTKTVLQSLVEVHAEDRAFDDFVEGKGLGLVINLFGPPGVGKSLTVEAISEHLRRPLYVLGAGDLGTDAGTVERRLKDVLSLIPIWNAILLIDEADVFLEKRGTHDLERNAIVAVFLREIEYFRGILFLTTNRVREFDHAFQSRIHISLHYTDLDWKTRALLWRAFLDKSRSNPFGVEEISPDNMDLLAKQDLNGRQIKNVVKVASSLAKFEKAPLGYGQLVRTMNLAGHNLPEPVHPKESS</sequence>
<accession>A0A409VGR2</accession>
<dbReference type="SMART" id="SM00382">
    <property type="entry name" value="AAA"/>
    <property type="match status" value="1"/>
</dbReference>
<dbReference type="Pfam" id="PF22942">
    <property type="entry name" value="DUF7025"/>
    <property type="match status" value="1"/>
</dbReference>
<evidence type="ECO:0000313" key="2">
    <source>
        <dbReference type="EMBL" id="PPQ65431.1"/>
    </source>
</evidence>
<dbReference type="InParanoid" id="A0A409VGR2"/>
<name>A0A409VGR2_9AGAR</name>
<proteinExistence type="predicted"/>
<organism evidence="2 3">
    <name type="scientific">Gymnopilus dilepis</name>
    <dbReference type="NCBI Taxonomy" id="231916"/>
    <lineage>
        <taxon>Eukaryota</taxon>
        <taxon>Fungi</taxon>
        <taxon>Dikarya</taxon>
        <taxon>Basidiomycota</taxon>
        <taxon>Agaricomycotina</taxon>
        <taxon>Agaricomycetes</taxon>
        <taxon>Agaricomycetidae</taxon>
        <taxon>Agaricales</taxon>
        <taxon>Agaricineae</taxon>
        <taxon>Hymenogastraceae</taxon>
        <taxon>Gymnopilus</taxon>
    </lineage>
</organism>
<dbReference type="InterPro" id="IPR003593">
    <property type="entry name" value="AAA+_ATPase"/>
</dbReference>
<dbReference type="InterPro" id="IPR027417">
    <property type="entry name" value="P-loop_NTPase"/>
</dbReference>
<dbReference type="GO" id="GO:0005524">
    <property type="term" value="F:ATP binding"/>
    <property type="evidence" value="ECO:0007669"/>
    <property type="project" value="InterPro"/>
</dbReference>
<dbReference type="InterPro" id="IPR003959">
    <property type="entry name" value="ATPase_AAA_core"/>
</dbReference>
<reference evidence="2 3" key="1">
    <citation type="journal article" date="2018" name="Evol. Lett.">
        <title>Horizontal gene cluster transfer increased hallucinogenic mushroom diversity.</title>
        <authorList>
            <person name="Reynolds H.T."/>
            <person name="Vijayakumar V."/>
            <person name="Gluck-Thaler E."/>
            <person name="Korotkin H.B."/>
            <person name="Matheny P.B."/>
            <person name="Slot J.C."/>
        </authorList>
    </citation>
    <scope>NUCLEOTIDE SEQUENCE [LARGE SCALE GENOMIC DNA]</scope>
    <source>
        <strain evidence="2 3">SRW20</strain>
    </source>
</reference>
<dbReference type="AlphaFoldDB" id="A0A409VGR2"/>
<dbReference type="Pfam" id="PF00004">
    <property type="entry name" value="AAA"/>
    <property type="match status" value="1"/>
</dbReference>
<dbReference type="GO" id="GO:0016887">
    <property type="term" value="F:ATP hydrolysis activity"/>
    <property type="evidence" value="ECO:0007669"/>
    <property type="project" value="InterPro"/>
</dbReference>
<protein>
    <recommendedName>
        <fullName evidence="1">AAA+ ATPase domain-containing protein</fullName>
    </recommendedName>
</protein>
<keyword evidence="3" id="KW-1185">Reference proteome</keyword>
<feature type="domain" description="AAA+ ATPase" evidence="1">
    <location>
        <begin position="473"/>
        <end position="600"/>
    </location>
</feature>